<keyword evidence="1" id="KW-0378">Hydrolase</keyword>
<dbReference type="InterPro" id="IPR036457">
    <property type="entry name" value="PPM-type-like_dom_sf"/>
</dbReference>
<organism evidence="4 5">
    <name type="scientific">Magnetovibrio blakemorei</name>
    <dbReference type="NCBI Taxonomy" id="28181"/>
    <lineage>
        <taxon>Bacteria</taxon>
        <taxon>Pseudomonadati</taxon>
        <taxon>Pseudomonadota</taxon>
        <taxon>Alphaproteobacteria</taxon>
        <taxon>Rhodospirillales</taxon>
        <taxon>Magnetovibrionaceae</taxon>
        <taxon>Magnetovibrio</taxon>
    </lineage>
</organism>
<dbReference type="InterPro" id="IPR052016">
    <property type="entry name" value="Bact_Sigma-Reg"/>
</dbReference>
<protein>
    <recommendedName>
        <fullName evidence="3">Response regulatory domain-containing protein</fullName>
    </recommendedName>
</protein>
<evidence type="ECO:0000313" key="5">
    <source>
        <dbReference type="Proteomes" id="UP000095347"/>
    </source>
</evidence>
<reference evidence="5" key="1">
    <citation type="submission" date="2016-07" db="EMBL/GenBank/DDBJ databases">
        <authorList>
            <person name="Florea S."/>
            <person name="Webb J.S."/>
            <person name="Jaromczyk J."/>
            <person name="Schardl C.L."/>
        </authorList>
    </citation>
    <scope>NUCLEOTIDE SEQUENCE [LARGE SCALE GENOMIC DNA]</scope>
    <source>
        <strain evidence="5">MV-1</strain>
    </source>
</reference>
<dbReference type="CDD" id="cd00156">
    <property type="entry name" value="REC"/>
    <property type="match status" value="1"/>
</dbReference>
<dbReference type="GO" id="GO:0000160">
    <property type="term" value="P:phosphorelay signal transduction system"/>
    <property type="evidence" value="ECO:0007669"/>
    <property type="project" value="InterPro"/>
</dbReference>
<dbReference type="RefSeq" id="WP_069959176.1">
    <property type="nucleotide sequence ID" value="NZ_MCGG01000067.1"/>
</dbReference>
<dbReference type="Gene3D" id="3.40.50.2300">
    <property type="match status" value="1"/>
</dbReference>
<dbReference type="Pfam" id="PF00072">
    <property type="entry name" value="Response_reg"/>
    <property type="match status" value="1"/>
</dbReference>
<evidence type="ECO:0000256" key="2">
    <source>
        <dbReference type="PROSITE-ProRule" id="PRU00169"/>
    </source>
</evidence>
<comment type="caution">
    <text evidence="4">The sequence shown here is derived from an EMBL/GenBank/DDBJ whole genome shotgun (WGS) entry which is preliminary data.</text>
</comment>
<dbReference type="SMART" id="SM00448">
    <property type="entry name" value="REC"/>
    <property type="match status" value="1"/>
</dbReference>
<dbReference type="Gene3D" id="3.60.40.10">
    <property type="entry name" value="PPM-type phosphatase domain"/>
    <property type="match status" value="1"/>
</dbReference>
<dbReference type="InterPro" id="IPR001932">
    <property type="entry name" value="PPM-type_phosphatase-like_dom"/>
</dbReference>
<evidence type="ECO:0000256" key="1">
    <source>
        <dbReference type="ARBA" id="ARBA00022801"/>
    </source>
</evidence>
<dbReference type="InterPro" id="IPR001789">
    <property type="entry name" value="Sig_transdc_resp-reg_receiver"/>
</dbReference>
<dbReference type="SMART" id="SM00331">
    <property type="entry name" value="PP2C_SIG"/>
    <property type="match status" value="1"/>
</dbReference>
<dbReference type="SUPFAM" id="SSF81606">
    <property type="entry name" value="PP2C-like"/>
    <property type="match status" value="1"/>
</dbReference>
<comment type="caution">
    <text evidence="2">Lacks conserved residue(s) required for the propagation of feature annotation.</text>
</comment>
<dbReference type="SUPFAM" id="SSF52172">
    <property type="entry name" value="CheY-like"/>
    <property type="match status" value="1"/>
</dbReference>
<proteinExistence type="predicted"/>
<dbReference type="EMBL" id="MCGG01000067">
    <property type="protein sequence ID" value="OEJ64674.1"/>
    <property type="molecule type" value="Genomic_DNA"/>
</dbReference>
<gene>
    <name evidence="4" type="ORF">BEN30_00860</name>
</gene>
<evidence type="ECO:0000259" key="3">
    <source>
        <dbReference type="PROSITE" id="PS50110"/>
    </source>
</evidence>
<dbReference type="Pfam" id="PF07228">
    <property type="entry name" value="SpoIIE"/>
    <property type="match status" value="1"/>
</dbReference>
<dbReference type="Proteomes" id="UP000095347">
    <property type="component" value="Unassembled WGS sequence"/>
</dbReference>
<dbReference type="PANTHER" id="PTHR43156:SF2">
    <property type="entry name" value="STAGE II SPORULATION PROTEIN E"/>
    <property type="match status" value="1"/>
</dbReference>
<dbReference type="PROSITE" id="PS50110">
    <property type="entry name" value="RESPONSE_REGULATORY"/>
    <property type="match status" value="1"/>
</dbReference>
<dbReference type="PANTHER" id="PTHR43156">
    <property type="entry name" value="STAGE II SPORULATION PROTEIN E-RELATED"/>
    <property type="match status" value="1"/>
</dbReference>
<evidence type="ECO:0000313" key="4">
    <source>
        <dbReference type="EMBL" id="OEJ64674.1"/>
    </source>
</evidence>
<dbReference type="OrthoDB" id="9811749at2"/>
<name>A0A1E5Q4G3_9PROT</name>
<dbReference type="STRING" id="28181.BEN30_00860"/>
<feature type="domain" description="Response regulatory" evidence="3">
    <location>
        <begin position="3"/>
        <end position="122"/>
    </location>
</feature>
<keyword evidence="5" id="KW-1185">Reference proteome</keyword>
<accession>A0A1E5Q4G3</accession>
<dbReference type="InterPro" id="IPR011006">
    <property type="entry name" value="CheY-like_superfamily"/>
</dbReference>
<sequence>MPKTLIIDDDPEFESHIREYFGGESGNAEHAFVFANDSAHALSLMAELDDIDIAVVSIDSKDIGGLSIFQKMKGKRLRVPRIAVTSSRDLPSIRTAMNQGAVDFLTKPVSMDDLLATLGKVFADCEIRRKAWRTEAQLSAIRREMDLAGSIQKRILPDQFPNSQDLEVFAQTTPAQEMGGDFYDFFDLDDGTIAIVVADVSGKGVPAAFYMAVVRTLFRATAPALKGPAACLSEVNRLLIGHNIPGMFVTAFYGILNPETWEFSFANGGHLPPYLVRGNGEIVAVEDGGGVVLGFEHGVPYQQDSLSIEKGDALFIYTDGLTEAFDLERNPFSEERLMDCLLENRSLSAHALTNNVFAFVSGHTDGAPQSDDITSFVIKRF</sequence>
<dbReference type="AlphaFoldDB" id="A0A1E5Q4G3"/>
<dbReference type="GO" id="GO:0016791">
    <property type="term" value="F:phosphatase activity"/>
    <property type="evidence" value="ECO:0007669"/>
    <property type="project" value="TreeGrafter"/>
</dbReference>